<feature type="region of interest" description="Disordered" evidence="1">
    <location>
        <begin position="12"/>
        <end position="37"/>
    </location>
</feature>
<evidence type="ECO:0000313" key="2">
    <source>
        <dbReference type="EMBL" id="GGT44413.1"/>
    </source>
</evidence>
<reference evidence="2" key="2">
    <citation type="submission" date="2020-09" db="EMBL/GenBank/DDBJ databases">
        <authorList>
            <person name="Sun Q."/>
            <person name="Ohkuma M."/>
        </authorList>
    </citation>
    <scope>NUCLEOTIDE SEQUENCE</scope>
    <source>
        <strain evidence="2">JCM 4125</strain>
    </source>
</reference>
<accession>A0A918H8I5</accession>
<comment type="caution">
    <text evidence="2">The sequence shown here is derived from an EMBL/GenBank/DDBJ whole genome shotgun (WGS) entry which is preliminary data.</text>
</comment>
<evidence type="ECO:0000313" key="3">
    <source>
        <dbReference type="Proteomes" id="UP000646776"/>
    </source>
</evidence>
<name>A0A918H8I5_9ACTN</name>
<dbReference type="Proteomes" id="UP000646776">
    <property type="component" value="Unassembled WGS sequence"/>
</dbReference>
<evidence type="ECO:0000256" key="1">
    <source>
        <dbReference type="SAM" id="MobiDB-lite"/>
    </source>
</evidence>
<protein>
    <submittedName>
        <fullName evidence="2">Uncharacterized protein</fullName>
    </submittedName>
</protein>
<dbReference type="EMBL" id="BMSA01000004">
    <property type="protein sequence ID" value="GGT44413.1"/>
    <property type="molecule type" value="Genomic_DNA"/>
</dbReference>
<proteinExistence type="predicted"/>
<sequence length="111" mass="12452">MQYTPIGFCSGCPGWPSQSGNRRPTRHRPPTGAYRDGLRRRHVDHPTDVPARINWLPDGSSVRMPHSVSGELMMRGLMADLDEELPVWPAQRRDAMVLLPAGNYETCVRTG</sequence>
<organism evidence="2 3">
    <name type="scientific">Streptomyces phaeofaciens</name>
    <dbReference type="NCBI Taxonomy" id="68254"/>
    <lineage>
        <taxon>Bacteria</taxon>
        <taxon>Bacillati</taxon>
        <taxon>Actinomycetota</taxon>
        <taxon>Actinomycetes</taxon>
        <taxon>Kitasatosporales</taxon>
        <taxon>Streptomycetaceae</taxon>
        <taxon>Streptomyces</taxon>
    </lineage>
</organism>
<reference evidence="2" key="1">
    <citation type="journal article" date="2014" name="Int. J. Syst. Evol. Microbiol.">
        <title>Complete genome sequence of Corynebacterium casei LMG S-19264T (=DSM 44701T), isolated from a smear-ripened cheese.</title>
        <authorList>
            <consortium name="US DOE Joint Genome Institute (JGI-PGF)"/>
            <person name="Walter F."/>
            <person name="Albersmeier A."/>
            <person name="Kalinowski J."/>
            <person name="Ruckert C."/>
        </authorList>
    </citation>
    <scope>NUCLEOTIDE SEQUENCE</scope>
    <source>
        <strain evidence="2">JCM 4125</strain>
    </source>
</reference>
<dbReference type="AlphaFoldDB" id="A0A918H8I5"/>
<keyword evidence="3" id="KW-1185">Reference proteome</keyword>
<gene>
    <name evidence="2" type="ORF">GCM10010226_21220</name>
</gene>